<dbReference type="InterPro" id="IPR013602">
    <property type="entry name" value="Dynein_heavy_linker"/>
</dbReference>
<dbReference type="InterPro" id="IPR026983">
    <property type="entry name" value="DHC"/>
</dbReference>
<dbReference type="InterPro" id="IPR013594">
    <property type="entry name" value="Dynein_heavy_tail"/>
</dbReference>
<organism evidence="3 4">
    <name type="scientific">Manduca sexta</name>
    <name type="common">Tobacco hawkmoth</name>
    <name type="synonym">Tobacco hornworm</name>
    <dbReference type="NCBI Taxonomy" id="7130"/>
    <lineage>
        <taxon>Eukaryota</taxon>
        <taxon>Metazoa</taxon>
        <taxon>Ecdysozoa</taxon>
        <taxon>Arthropoda</taxon>
        <taxon>Hexapoda</taxon>
        <taxon>Insecta</taxon>
        <taxon>Pterygota</taxon>
        <taxon>Neoptera</taxon>
        <taxon>Endopterygota</taxon>
        <taxon>Lepidoptera</taxon>
        <taxon>Glossata</taxon>
        <taxon>Ditrysia</taxon>
        <taxon>Bombycoidea</taxon>
        <taxon>Sphingidae</taxon>
        <taxon>Sphinginae</taxon>
        <taxon>Sphingini</taxon>
        <taxon>Manduca</taxon>
    </lineage>
</organism>
<evidence type="ECO:0000313" key="3">
    <source>
        <dbReference type="EMBL" id="KAG6453779.1"/>
    </source>
</evidence>
<dbReference type="PANTHER" id="PTHR46532:SF15">
    <property type="entry name" value="CYTOPLASMIC DYNEIN 2 HEAVY CHAIN 1"/>
    <property type="match status" value="1"/>
</dbReference>
<dbReference type="PANTHER" id="PTHR46532">
    <property type="entry name" value="MALE FERTILITY FACTOR KL5"/>
    <property type="match status" value="1"/>
</dbReference>
<evidence type="ECO:0000259" key="1">
    <source>
        <dbReference type="Pfam" id="PF08385"/>
    </source>
</evidence>
<keyword evidence="4" id="KW-1185">Reference proteome</keyword>
<evidence type="ECO:0008006" key="5">
    <source>
        <dbReference type="Google" id="ProtNLM"/>
    </source>
</evidence>
<protein>
    <recommendedName>
        <fullName evidence="5">Cytoplasmic dynein 2 heavy chain 1</fullName>
    </recommendedName>
</protein>
<dbReference type="Pfam" id="PF08385">
    <property type="entry name" value="DHC_N1"/>
    <property type="match status" value="1"/>
</dbReference>
<comment type="caution">
    <text evidence="3">The sequence shown here is derived from an EMBL/GenBank/DDBJ whole genome shotgun (WGS) entry which is preliminary data.</text>
</comment>
<accession>A0A921Z9M2</accession>
<dbReference type="Proteomes" id="UP000791440">
    <property type="component" value="Unassembled WGS sequence"/>
</dbReference>
<proteinExistence type="predicted"/>
<dbReference type="Pfam" id="PF08393">
    <property type="entry name" value="DHC_N2"/>
    <property type="match status" value="1"/>
</dbReference>
<dbReference type="GO" id="GO:0045505">
    <property type="term" value="F:dynein intermediate chain binding"/>
    <property type="evidence" value="ECO:0007669"/>
    <property type="project" value="InterPro"/>
</dbReference>
<feature type="domain" description="Dynein heavy chain linker" evidence="2">
    <location>
        <begin position="1091"/>
        <end position="1310"/>
    </location>
</feature>
<name>A0A921Z9M2_MANSE</name>
<sequence>MQIIATQCAADRARVKRSFNHTDLKLHVQHEYVLSDFLNNSQSLLIQGFIADNELHLYNEIQKNEIKSVIFYKTSAIALTHDDFVKDVNIITLSSNAPESLYQILRTVYTPLLVKDDDVHSNKLQKHLSDLESVLKLLSYGKGPNNTNVILTIEDELEYWKTLGDRKDVSKKERESAHAFSELFEDICQELRTMQSSVMPEVRESVENIGGILDDVWRTTTFPFSQDRMINVFDIIGYTICSLIQKNCTSINLWEVNESKEYQILTLLSDSLNAILTWTSACKSLTETYWPNYALHPWNGKPYVPTSCINFQSRLKEIKDIRSTHSQLNKLLTHNEQMELQTHLLFQPFQNVNIWMCSGTNSAWDAAVARFSTDLRPAEMKIAEKLKPRLHNTSTKQMLYEFMRYQALIERPLVKQTLSNELEIFVSSLIAMLKDVQKQLDADEMDVKMYQPPEMSPVVYQVQWAKQMEAKVKEIHTCADKYLKEFENNAELLSLASKLLKDLKTMYTQLHEEWSRDLQVQSKNGLLQLALDKPVVEFSGVSKMMVVNFNPRLVWVELECRAMTSLGLPPPPATAVFDSLTSALTYARALQQVASFHNTLGERMIPSTRPMMLQAALDLSSLVQDQKAVYWDDIEQLANYTDKLKKAVLKLESQNTYLTNQHVAIRTIVKKLVDTDLLAKQSDWKRAVKDIRNVIETVERNGYKNTEPWRLHWDWQLYKALECQYIKTLLSLHNHFPHVKVDLVLRGHMVQVQPPMEEIRVQHYNQLRRLVSLPAQFVGVQNNITESQSIFAAIVDKHSWLGNTAVGRLEAVLSGVESVRGAWAVRAALACAADLRALCAELRAAHHWEHNFRACKAYGQAVAKMTFDDEKVEWISIGTATLRREFEAQTRSLWSCLMSSLQTSCRNDAATLEAFIGNAMVMLENKLLPKNAKELSEISAKQHALQEKLPEMEKLVEDLKKKGHLLRTWGGDTSVDRTIKEWQKIRELMRSQQQLFEHQAEIVKSSLSADWDNLNSTAEAWLERWAHTKSRHEDARGAHYRDVLDRCRDVFRAVAHWEGFVADKDGLLKEFAKFNMQVEIPAIWKQGENLMKECIDLWTVFKEYNEEFEAMSQQLWVVFQKKLHSLEEFTSKWKSRLEPYTSVTLLIQQELDKYSDLTPLLKYLRGTDFSERNWLEVFSLLEMEYKKPDTLQLNDLLIVAPNIKKHIKALQKICTMASNESAIRNALNELEIWFAGARFAIVYYNDKSKRPTPIVKDFKDILTKISEQQWVVSSLSGGGGGGGADACAAWEGRLRSARTLLRATHHAQRRYGIKNRIRVRTWICRTAGQAGDVNQRESGAAEATCPRYSAVQ</sequence>
<dbReference type="GO" id="GO:0005858">
    <property type="term" value="C:axonemal dynein complex"/>
    <property type="evidence" value="ECO:0007669"/>
    <property type="project" value="TreeGrafter"/>
</dbReference>
<dbReference type="GO" id="GO:0007018">
    <property type="term" value="P:microtubule-based movement"/>
    <property type="evidence" value="ECO:0007669"/>
    <property type="project" value="InterPro"/>
</dbReference>
<feature type="domain" description="Dynein heavy chain tail" evidence="1">
    <location>
        <begin position="175"/>
        <end position="626"/>
    </location>
</feature>
<reference evidence="3" key="1">
    <citation type="journal article" date="2016" name="Insect Biochem. Mol. Biol.">
        <title>Multifaceted biological insights from a draft genome sequence of the tobacco hornworm moth, Manduca sexta.</title>
        <authorList>
            <person name="Kanost M.R."/>
            <person name="Arrese E.L."/>
            <person name="Cao X."/>
            <person name="Chen Y.R."/>
            <person name="Chellapilla S."/>
            <person name="Goldsmith M.R."/>
            <person name="Grosse-Wilde E."/>
            <person name="Heckel D.G."/>
            <person name="Herndon N."/>
            <person name="Jiang H."/>
            <person name="Papanicolaou A."/>
            <person name="Qu J."/>
            <person name="Soulages J.L."/>
            <person name="Vogel H."/>
            <person name="Walters J."/>
            <person name="Waterhouse R.M."/>
            <person name="Ahn S.J."/>
            <person name="Almeida F.C."/>
            <person name="An C."/>
            <person name="Aqrawi P."/>
            <person name="Bretschneider A."/>
            <person name="Bryant W.B."/>
            <person name="Bucks S."/>
            <person name="Chao H."/>
            <person name="Chevignon G."/>
            <person name="Christen J.M."/>
            <person name="Clarke D.F."/>
            <person name="Dittmer N.T."/>
            <person name="Ferguson L.C.F."/>
            <person name="Garavelou S."/>
            <person name="Gordon K.H.J."/>
            <person name="Gunaratna R.T."/>
            <person name="Han Y."/>
            <person name="Hauser F."/>
            <person name="He Y."/>
            <person name="Heidel-Fischer H."/>
            <person name="Hirsh A."/>
            <person name="Hu Y."/>
            <person name="Jiang H."/>
            <person name="Kalra D."/>
            <person name="Klinner C."/>
            <person name="Konig C."/>
            <person name="Kovar C."/>
            <person name="Kroll A.R."/>
            <person name="Kuwar S.S."/>
            <person name="Lee S.L."/>
            <person name="Lehman R."/>
            <person name="Li K."/>
            <person name="Li Z."/>
            <person name="Liang H."/>
            <person name="Lovelace S."/>
            <person name="Lu Z."/>
            <person name="Mansfield J.H."/>
            <person name="McCulloch K.J."/>
            <person name="Mathew T."/>
            <person name="Morton B."/>
            <person name="Muzny D.M."/>
            <person name="Neunemann D."/>
            <person name="Ongeri F."/>
            <person name="Pauchet Y."/>
            <person name="Pu L.L."/>
            <person name="Pyrousis I."/>
            <person name="Rao X.J."/>
            <person name="Redding A."/>
            <person name="Roesel C."/>
            <person name="Sanchez-Gracia A."/>
            <person name="Schaack S."/>
            <person name="Shukla A."/>
            <person name="Tetreau G."/>
            <person name="Wang Y."/>
            <person name="Xiong G.H."/>
            <person name="Traut W."/>
            <person name="Walsh T.K."/>
            <person name="Worley K.C."/>
            <person name="Wu D."/>
            <person name="Wu W."/>
            <person name="Wu Y.Q."/>
            <person name="Zhang X."/>
            <person name="Zou Z."/>
            <person name="Zucker H."/>
            <person name="Briscoe A.D."/>
            <person name="Burmester T."/>
            <person name="Clem R.J."/>
            <person name="Feyereisen R."/>
            <person name="Grimmelikhuijzen C.J.P."/>
            <person name="Hamodrakas S.J."/>
            <person name="Hansson B.S."/>
            <person name="Huguet E."/>
            <person name="Jermiin L.S."/>
            <person name="Lan Q."/>
            <person name="Lehman H.K."/>
            <person name="Lorenzen M."/>
            <person name="Merzendorfer H."/>
            <person name="Michalopoulos I."/>
            <person name="Morton D.B."/>
            <person name="Muthukrishnan S."/>
            <person name="Oakeshott J.G."/>
            <person name="Palmer W."/>
            <person name="Park Y."/>
            <person name="Passarelli A.L."/>
            <person name="Rozas J."/>
            <person name="Schwartz L.M."/>
            <person name="Smith W."/>
            <person name="Southgate A."/>
            <person name="Vilcinskas A."/>
            <person name="Vogt R."/>
            <person name="Wang P."/>
            <person name="Werren J."/>
            <person name="Yu X.Q."/>
            <person name="Zhou J.J."/>
            <person name="Brown S.J."/>
            <person name="Scherer S.E."/>
            <person name="Richards S."/>
            <person name="Blissard G.W."/>
        </authorList>
    </citation>
    <scope>NUCLEOTIDE SEQUENCE</scope>
</reference>
<dbReference type="GO" id="GO:0051959">
    <property type="term" value="F:dynein light intermediate chain binding"/>
    <property type="evidence" value="ECO:0007669"/>
    <property type="project" value="InterPro"/>
</dbReference>
<evidence type="ECO:0000313" key="4">
    <source>
        <dbReference type="Proteomes" id="UP000791440"/>
    </source>
</evidence>
<reference evidence="3" key="2">
    <citation type="submission" date="2020-12" db="EMBL/GenBank/DDBJ databases">
        <authorList>
            <person name="Kanost M."/>
        </authorList>
    </citation>
    <scope>NUCLEOTIDE SEQUENCE</scope>
</reference>
<dbReference type="EMBL" id="JH668450">
    <property type="protein sequence ID" value="KAG6453779.1"/>
    <property type="molecule type" value="Genomic_DNA"/>
</dbReference>
<gene>
    <name evidence="3" type="ORF">O3G_MSEX008333</name>
</gene>
<evidence type="ECO:0000259" key="2">
    <source>
        <dbReference type="Pfam" id="PF08393"/>
    </source>
</evidence>